<evidence type="ECO:0000313" key="3">
    <source>
        <dbReference type="Proteomes" id="UP000549113"/>
    </source>
</evidence>
<dbReference type="EMBL" id="JACIFH010000001">
    <property type="protein sequence ID" value="MBB4140022.1"/>
    <property type="molecule type" value="Genomic_DNA"/>
</dbReference>
<gene>
    <name evidence="2" type="ORF">BKA10_001816</name>
</gene>
<sequence length="208" mass="22205">MTAAAAWGVVADKGVYFTRTEVVFLAPTSSENPNALRTQSDDVIMTAGLVAKRMMGADNVTKFASPDVTLIGLGVRDGWMIRLPDTGGQWASNFATQRLILDIVGPTEAAVKRQQDQLTQRIDDELYALHREQSVDPINDITAIVAPETTIIFHVGSSRQRALGMTAVLGGGATVAAVILLEYRRRRAVATASVGSNAVTRAAPALVE</sequence>
<keyword evidence="1" id="KW-0812">Transmembrane</keyword>
<protein>
    <submittedName>
        <fullName evidence="2">Uncharacterized protein</fullName>
    </submittedName>
</protein>
<evidence type="ECO:0000313" key="2">
    <source>
        <dbReference type="EMBL" id="MBB4140022.1"/>
    </source>
</evidence>
<keyword evidence="1" id="KW-1133">Transmembrane helix</keyword>
<evidence type="ECO:0000256" key="1">
    <source>
        <dbReference type="SAM" id="Phobius"/>
    </source>
</evidence>
<accession>A0AA40SPT8</accession>
<feature type="transmembrane region" description="Helical" evidence="1">
    <location>
        <begin position="162"/>
        <end position="181"/>
    </location>
</feature>
<proteinExistence type="predicted"/>
<name>A0AA40SPT8_9MICO</name>
<keyword evidence="1" id="KW-0472">Membrane</keyword>
<keyword evidence="3" id="KW-1185">Reference proteome</keyword>
<comment type="caution">
    <text evidence="2">The sequence shown here is derived from an EMBL/GenBank/DDBJ whole genome shotgun (WGS) entry which is preliminary data.</text>
</comment>
<organism evidence="2 3">
    <name type="scientific">Microbacterium invictum</name>
    <dbReference type="NCBI Taxonomy" id="515415"/>
    <lineage>
        <taxon>Bacteria</taxon>
        <taxon>Bacillati</taxon>
        <taxon>Actinomycetota</taxon>
        <taxon>Actinomycetes</taxon>
        <taxon>Micrococcales</taxon>
        <taxon>Microbacteriaceae</taxon>
        <taxon>Microbacterium</taxon>
    </lineage>
</organism>
<dbReference type="AlphaFoldDB" id="A0AA40SPT8"/>
<reference evidence="2 3" key="1">
    <citation type="submission" date="2020-08" db="EMBL/GenBank/DDBJ databases">
        <title>Sequencing the genomes of 1000 actinobacteria strains.</title>
        <authorList>
            <person name="Klenk H.-P."/>
        </authorList>
    </citation>
    <scope>NUCLEOTIDE SEQUENCE [LARGE SCALE GENOMIC DNA]</scope>
    <source>
        <strain evidence="2 3">DSM 19600</strain>
    </source>
</reference>
<dbReference type="RefSeq" id="WP_183499610.1">
    <property type="nucleotide sequence ID" value="NZ_BAABCO010000005.1"/>
</dbReference>
<dbReference type="Proteomes" id="UP000549113">
    <property type="component" value="Unassembled WGS sequence"/>
</dbReference>